<organism evidence="2 3">
    <name type="scientific">Maudiozyma barnettii</name>
    <dbReference type="NCBI Taxonomy" id="61262"/>
    <lineage>
        <taxon>Eukaryota</taxon>
        <taxon>Fungi</taxon>
        <taxon>Dikarya</taxon>
        <taxon>Ascomycota</taxon>
        <taxon>Saccharomycotina</taxon>
        <taxon>Saccharomycetes</taxon>
        <taxon>Saccharomycetales</taxon>
        <taxon>Saccharomycetaceae</taxon>
        <taxon>Maudiozyma</taxon>
    </lineage>
</organism>
<evidence type="ECO:0000313" key="3">
    <source>
        <dbReference type="Proteomes" id="UP000644660"/>
    </source>
</evidence>
<sequence length="512" mass="58772">MSIFKNLTSQLFNISSTIDEQDCNSSNNNGTKEIIQHFNISQLNSSGKIVKNDFKKLITSKINVESPDCTLFDIPQSSIGSLFSATFSLFVNSIESIEVTVVTVELVQHIIIQQSLSPTCKFCKDGLGSIKKIKEWNLLKQPTSFSKGEYKIPFSCHIEGNLPATSRIGPNQQTNITYELLTTIKYNHKSSETKRGNIYTDVVPFEITRIFRNNRPKLSQRTFEPTTTVIESYLPETIFVNTKTFVKLIIRNINKDLQNKRWSIKNINCYLFEIVRYESIYCKTHDKEKLFNRLLKQTKENETASVFDKIQPNKSTPVSYFEATNLENIDHNKDQKVITEQSYQILKVDIDYKNITKHFIENNDIEATFKIDHAGLESTKYSTDLHTSDMSVKHKVIMEITLFEEEISYERIPYRKPTTPKPEVTTNSEKGPLIMENAVVADDSEDSDDNQTQTKRLCADKTGQMQKLKTTFKLILSETPKDYLHLPWIEDIPPIYESINDTDGAPPTYILA</sequence>
<dbReference type="GeneID" id="64858358"/>
<dbReference type="RefSeq" id="XP_041407160.1">
    <property type="nucleotide sequence ID" value="XM_041551226.1"/>
</dbReference>
<dbReference type="Proteomes" id="UP000644660">
    <property type="component" value="Unassembled WGS sequence"/>
</dbReference>
<protein>
    <submittedName>
        <fullName evidence="2">Similar to Saccharomyces cerevisiae YOR322C LDB19 Protein involved in regulating the endocytosis of plasma membrane proteins by recruiting the ubiquitin ligase Rsp5p to its target</fullName>
    </submittedName>
</protein>
<name>A0A8H2VH04_9SACH</name>
<gene>
    <name evidence="2" type="ORF">KABA2_06S02684</name>
</gene>
<dbReference type="Pfam" id="PF13002">
    <property type="entry name" value="LDB19"/>
    <property type="match status" value="1"/>
</dbReference>
<dbReference type="GO" id="GO:0016874">
    <property type="term" value="F:ligase activity"/>
    <property type="evidence" value="ECO:0007669"/>
    <property type="project" value="UniProtKB-KW"/>
</dbReference>
<proteinExistence type="predicted"/>
<dbReference type="InterPro" id="IPR024391">
    <property type="entry name" value="LDB19_N"/>
</dbReference>
<evidence type="ECO:0000259" key="1">
    <source>
        <dbReference type="Pfam" id="PF13002"/>
    </source>
</evidence>
<dbReference type="EMBL" id="CAEFZW010000006">
    <property type="protein sequence ID" value="CAB4255316.1"/>
    <property type="molecule type" value="Genomic_DNA"/>
</dbReference>
<keyword evidence="2" id="KW-0436">Ligase</keyword>
<feature type="domain" description="LDB19 N-terminal" evidence="1">
    <location>
        <begin position="102"/>
        <end position="287"/>
    </location>
</feature>
<evidence type="ECO:0000313" key="2">
    <source>
        <dbReference type="EMBL" id="CAB4255316.1"/>
    </source>
</evidence>
<dbReference type="AlphaFoldDB" id="A0A8H2VH04"/>
<keyword evidence="3" id="KW-1185">Reference proteome</keyword>
<comment type="caution">
    <text evidence="2">The sequence shown here is derived from an EMBL/GenBank/DDBJ whole genome shotgun (WGS) entry which is preliminary data.</text>
</comment>
<accession>A0A8H2VH04</accession>
<reference evidence="2 3" key="1">
    <citation type="submission" date="2020-05" db="EMBL/GenBank/DDBJ databases">
        <authorList>
            <person name="Casaregola S."/>
            <person name="Devillers H."/>
            <person name="Grondin C."/>
        </authorList>
    </citation>
    <scope>NUCLEOTIDE SEQUENCE [LARGE SCALE GENOMIC DNA]</scope>
    <source>
        <strain evidence="2 3">CLIB 1767</strain>
    </source>
</reference>